<proteinExistence type="predicted"/>
<feature type="transmembrane region" description="Helical" evidence="1">
    <location>
        <begin position="77"/>
        <end position="94"/>
    </location>
</feature>
<keyword evidence="1" id="KW-0812">Transmembrane</keyword>
<protein>
    <submittedName>
        <fullName evidence="2">DUF2127 domain-containing protein</fullName>
    </submittedName>
</protein>
<dbReference type="Pfam" id="PF09900">
    <property type="entry name" value="DUF2127"/>
    <property type="match status" value="1"/>
</dbReference>
<feature type="transmembrane region" description="Helical" evidence="1">
    <location>
        <begin position="131"/>
        <end position="148"/>
    </location>
</feature>
<accession>A0ABT0SGL9</accession>
<evidence type="ECO:0000313" key="3">
    <source>
        <dbReference type="Proteomes" id="UP001431235"/>
    </source>
</evidence>
<keyword evidence="1" id="KW-0472">Membrane</keyword>
<evidence type="ECO:0000256" key="1">
    <source>
        <dbReference type="SAM" id="Phobius"/>
    </source>
</evidence>
<keyword evidence="1" id="KW-1133">Transmembrane helix</keyword>
<reference evidence="2 3" key="1">
    <citation type="submission" date="2021-08" db="EMBL/GenBank/DDBJ databases">
        <title>Novel members of of the genus Stenotrophomonas from differernt environment.</title>
        <authorList>
            <person name="Deng Y."/>
        </authorList>
    </citation>
    <scope>NUCLEOTIDE SEQUENCE [LARGE SCALE GENOMIC DNA]</scope>
    <source>
        <strain evidence="2 3">CPCC 101365</strain>
    </source>
</reference>
<dbReference type="Proteomes" id="UP001431235">
    <property type="component" value="Unassembled WGS sequence"/>
</dbReference>
<feature type="transmembrane region" description="Helical" evidence="1">
    <location>
        <begin position="106"/>
        <end position="125"/>
    </location>
</feature>
<keyword evidence="3" id="KW-1185">Reference proteome</keyword>
<comment type="caution">
    <text evidence="2">The sequence shown here is derived from an EMBL/GenBank/DDBJ whole genome shotgun (WGS) entry which is preliminary data.</text>
</comment>
<evidence type="ECO:0000313" key="2">
    <source>
        <dbReference type="EMBL" id="MCL7714475.1"/>
    </source>
</evidence>
<sequence length="161" mass="17268">MDARKPYNPDPHAHPGLAAIALLEAGKALLAFLAAAGLEVSGPAPLRTLIDALIRRIGADPEQGAFSTLLGMITPDTVHVGAVVLSAYGLLRALEAWGLWRARAWASWLGCISAALYLPLDVYAIVRHPGWASWLLLAVNLLVVWVLARDLGRRRGTRALP</sequence>
<dbReference type="RefSeq" id="WP_250063338.1">
    <property type="nucleotide sequence ID" value="NZ_JAIKTS010000001.1"/>
</dbReference>
<dbReference type="EMBL" id="JAIKTS010000001">
    <property type="protein sequence ID" value="MCL7714475.1"/>
    <property type="molecule type" value="Genomic_DNA"/>
</dbReference>
<dbReference type="InterPro" id="IPR021125">
    <property type="entry name" value="DUF2127"/>
</dbReference>
<name>A0ABT0SGL9_9GAMM</name>
<organism evidence="2 3">
    <name type="scientific">Stenotrophomonas mori</name>
    <dbReference type="NCBI Taxonomy" id="2871096"/>
    <lineage>
        <taxon>Bacteria</taxon>
        <taxon>Pseudomonadati</taxon>
        <taxon>Pseudomonadota</taxon>
        <taxon>Gammaproteobacteria</taxon>
        <taxon>Lysobacterales</taxon>
        <taxon>Lysobacteraceae</taxon>
        <taxon>Stenotrophomonas</taxon>
    </lineage>
</organism>
<gene>
    <name evidence="2" type="ORF">K5L01_07460</name>
</gene>